<evidence type="ECO:0000313" key="3">
    <source>
        <dbReference type="Proteomes" id="UP000620124"/>
    </source>
</evidence>
<dbReference type="AlphaFoldDB" id="A0A8H7CIQ1"/>
<keyword evidence="3" id="KW-1185">Reference proteome</keyword>
<feature type="compositionally biased region" description="Pro residues" evidence="1">
    <location>
        <begin position="142"/>
        <end position="175"/>
    </location>
</feature>
<organism evidence="2 3">
    <name type="scientific">Mycena venus</name>
    <dbReference type="NCBI Taxonomy" id="2733690"/>
    <lineage>
        <taxon>Eukaryota</taxon>
        <taxon>Fungi</taxon>
        <taxon>Dikarya</taxon>
        <taxon>Basidiomycota</taxon>
        <taxon>Agaricomycotina</taxon>
        <taxon>Agaricomycetes</taxon>
        <taxon>Agaricomycetidae</taxon>
        <taxon>Agaricales</taxon>
        <taxon>Marasmiineae</taxon>
        <taxon>Mycenaceae</taxon>
        <taxon>Mycena</taxon>
    </lineage>
</organism>
<comment type="caution">
    <text evidence="2">The sequence shown here is derived from an EMBL/GenBank/DDBJ whole genome shotgun (WGS) entry which is preliminary data.</text>
</comment>
<proteinExistence type="predicted"/>
<dbReference type="Proteomes" id="UP000620124">
    <property type="component" value="Unassembled WGS sequence"/>
</dbReference>
<reference evidence="2" key="1">
    <citation type="submission" date="2020-05" db="EMBL/GenBank/DDBJ databases">
        <title>Mycena genomes resolve the evolution of fungal bioluminescence.</title>
        <authorList>
            <person name="Tsai I.J."/>
        </authorList>
    </citation>
    <scope>NUCLEOTIDE SEQUENCE</scope>
    <source>
        <strain evidence="2">CCC161011</strain>
    </source>
</reference>
<feature type="compositionally biased region" description="Pro residues" evidence="1">
    <location>
        <begin position="99"/>
        <end position="132"/>
    </location>
</feature>
<name>A0A8H7CIQ1_9AGAR</name>
<feature type="compositionally biased region" description="Pro residues" evidence="1">
    <location>
        <begin position="189"/>
        <end position="217"/>
    </location>
</feature>
<dbReference type="EMBL" id="JACAZI010000022">
    <property type="protein sequence ID" value="KAF7336853.1"/>
    <property type="molecule type" value="Genomic_DNA"/>
</dbReference>
<gene>
    <name evidence="2" type="ORF">MVEN_02121600</name>
</gene>
<sequence length="232" mass="24949">MGCSLTSRLWYKYSQLFPLQSNFTSPLPPGSAVQLSSPSLTGSLTPSWFNRFVFLSFISSPAMQIRAFIFVCLALSLHTFAAPVPANPDSALEVRQRPANPPARQPPPQQGPPPPPPPPTNQGQQRPPPPPRADLEIRQRPASPPARPPPPQQGPPPPSPPPANQGQQRPPPPPRADLEMRQQPARPGARPPPPQPGPPPPPAPPANQGRPRPPPPSRAVSFEPDLQACIRS</sequence>
<evidence type="ECO:0000256" key="1">
    <source>
        <dbReference type="SAM" id="MobiDB-lite"/>
    </source>
</evidence>
<feature type="region of interest" description="Disordered" evidence="1">
    <location>
        <begin position="89"/>
        <end position="232"/>
    </location>
</feature>
<protein>
    <submittedName>
        <fullName evidence="2">Uncharacterized protein</fullName>
    </submittedName>
</protein>
<accession>A0A8H7CIQ1</accession>
<evidence type="ECO:0000313" key="2">
    <source>
        <dbReference type="EMBL" id="KAF7336853.1"/>
    </source>
</evidence>